<dbReference type="Proteomes" id="UP000023541">
    <property type="component" value="Unassembled WGS sequence"/>
</dbReference>
<comment type="caution">
    <text evidence="1">The sequence shown here is derived from an EMBL/GenBank/DDBJ whole genome shotgun (WGS) entry which is preliminary data.</text>
</comment>
<gene>
    <name evidence="1" type="ORF">ATO12_00290</name>
</gene>
<dbReference type="RefSeq" id="WP_034237567.1">
    <property type="nucleotide sequence ID" value="NZ_AQRA01000001.1"/>
</dbReference>
<dbReference type="EMBL" id="AQRA01000001">
    <property type="protein sequence ID" value="EZH75249.1"/>
    <property type="molecule type" value="Genomic_DNA"/>
</dbReference>
<dbReference type="AlphaFoldDB" id="A0A023BZ77"/>
<reference evidence="1 2" key="1">
    <citation type="submission" date="2014-04" db="EMBL/GenBank/DDBJ databases">
        <title>Aquimarina sp. 22II-S11-z7 Genome Sequencing.</title>
        <authorList>
            <person name="Lai Q."/>
        </authorList>
    </citation>
    <scope>NUCLEOTIDE SEQUENCE [LARGE SCALE GENOMIC DNA]</scope>
    <source>
        <strain evidence="1 2">22II-S11-z7</strain>
    </source>
</reference>
<protein>
    <recommendedName>
        <fullName evidence="3">Lipocalin-like domain-containing protein</fullName>
    </recommendedName>
</protein>
<evidence type="ECO:0008006" key="3">
    <source>
        <dbReference type="Google" id="ProtNLM"/>
    </source>
</evidence>
<accession>A0A023BZ77</accession>
<proteinExistence type="predicted"/>
<dbReference type="STRING" id="1317122.ATO12_00290"/>
<name>A0A023BZ77_9FLAO</name>
<keyword evidence="2" id="KW-1185">Reference proteome</keyword>
<sequence length="136" mass="15390">MRIITKILVTGILILAGSFNTVSEFDLENKLIGNWSYYSDNNESGVWTKVDKLDLTKSGLEFKEKGELIVRMNSGSCGTPPITYKNYNGTWKKISDSTLVLTHKFWGGVAKRSILIKTLNEKQLIFEALNDEIIRN</sequence>
<evidence type="ECO:0000313" key="1">
    <source>
        <dbReference type="EMBL" id="EZH75249.1"/>
    </source>
</evidence>
<organism evidence="1 2">
    <name type="scientific">Aquimarina atlantica</name>
    <dbReference type="NCBI Taxonomy" id="1317122"/>
    <lineage>
        <taxon>Bacteria</taxon>
        <taxon>Pseudomonadati</taxon>
        <taxon>Bacteroidota</taxon>
        <taxon>Flavobacteriia</taxon>
        <taxon>Flavobacteriales</taxon>
        <taxon>Flavobacteriaceae</taxon>
        <taxon>Aquimarina</taxon>
    </lineage>
</organism>
<dbReference type="OrthoDB" id="5526158at2"/>
<evidence type="ECO:0000313" key="2">
    <source>
        <dbReference type="Proteomes" id="UP000023541"/>
    </source>
</evidence>
<dbReference type="eggNOG" id="ENOG5032NN1">
    <property type="taxonomic scope" value="Bacteria"/>
</dbReference>